<protein>
    <submittedName>
        <fullName evidence="1">Uncharacterized protein</fullName>
    </submittedName>
</protein>
<accession>A0A5N5X486</accession>
<name>A0A5N5X486_9EURO</name>
<dbReference type="Proteomes" id="UP000326565">
    <property type="component" value="Unassembled WGS sequence"/>
</dbReference>
<sequence>MYVIDPKGKMEMPPWILFNVRQCVSFSAFPLAVNGLDRRLPRCSTPLNYVFSPGIPIFHDQIPVRLEIVLIPVCHFSFLFSRVYLGGRLPRCILTTPRPYAAHDLINPNLVYPALFRTWIYLILFSSA</sequence>
<dbReference type="EMBL" id="ML732193">
    <property type="protein sequence ID" value="KAB8075496.1"/>
    <property type="molecule type" value="Genomic_DNA"/>
</dbReference>
<gene>
    <name evidence="1" type="ORF">BDV29DRAFT_106512</name>
</gene>
<reference evidence="1 2" key="1">
    <citation type="submission" date="2019-04" db="EMBL/GenBank/DDBJ databases">
        <title>Friends and foes A comparative genomics study of 23 Aspergillus species from section Flavi.</title>
        <authorList>
            <consortium name="DOE Joint Genome Institute"/>
            <person name="Kjaerbolling I."/>
            <person name="Vesth T."/>
            <person name="Frisvad J.C."/>
            <person name="Nybo J.L."/>
            <person name="Theobald S."/>
            <person name="Kildgaard S."/>
            <person name="Isbrandt T."/>
            <person name="Kuo A."/>
            <person name="Sato A."/>
            <person name="Lyhne E.K."/>
            <person name="Kogle M.E."/>
            <person name="Wiebenga A."/>
            <person name="Kun R.S."/>
            <person name="Lubbers R.J."/>
            <person name="Makela M.R."/>
            <person name="Barry K."/>
            <person name="Chovatia M."/>
            <person name="Clum A."/>
            <person name="Daum C."/>
            <person name="Haridas S."/>
            <person name="He G."/>
            <person name="LaButti K."/>
            <person name="Lipzen A."/>
            <person name="Mondo S."/>
            <person name="Riley R."/>
            <person name="Salamov A."/>
            <person name="Simmons B.A."/>
            <person name="Magnuson J.K."/>
            <person name="Henrissat B."/>
            <person name="Mortensen U.H."/>
            <person name="Larsen T.O."/>
            <person name="Devries R.P."/>
            <person name="Grigoriev I.V."/>
            <person name="Machida M."/>
            <person name="Baker S.E."/>
            <person name="Andersen M.R."/>
        </authorList>
    </citation>
    <scope>NUCLEOTIDE SEQUENCE [LARGE SCALE GENOMIC DNA]</scope>
    <source>
        <strain evidence="1 2">CBS 151.66</strain>
    </source>
</reference>
<organism evidence="1 2">
    <name type="scientific">Aspergillus leporis</name>
    <dbReference type="NCBI Taxonomy" id="41062"/>
    <lineage>
        <taxon>Eukaryota</taxon>
        <taxon>Fungi</taxon>
        <taxon>Dikarya</taxon>
        <taxon>Ascomycota</taxon>
        <taxon>Pezizomycotina</taxon>
        <taxon>Eurotiomycetes</taxon>
        <taxon>Eurotiomycetidae</taxon>
        <taxon>Eurotiales</taxon>
        <taxon>Aspergillaceae</taxon>
        <taxon>Aspergillus</taxon>
        <taxon>Aspergillus subgen. Circumdati</taxon>
    </lineage>
</organism>
<dbReference type="AlphaFoldDB" id="A0A5N5X486"/>
<evidence type="ECO:0000313" key="2">
    <source>
        <dbReference type="Proteomes" id="UP000326565"/>
    </source>
</evidence>
<evidence type="ECO:0000313" key="1">
    <source>
        <dbReference type="EMBL" id="KAB8075496.1"/>
    </source>
</evidence>
<proteinExistence type="predicted"/>
<keyword evidence="2" id="KW-1185">Reference proteome</keyword>